<comment type="caution">
    <text evidence="2">The sequence shown here is derived from an EMBL/GenBank/DDBJ whole genome shotgun (WGS) entry which is preliminary data.</text>
</comment>
<feature type="chain" id="PRO_5023866337" evidence="1">
    <location>
        <begin position="26"/>
        <end position="358"/>
    </location>
</feature>
<keyword evidence="3" id="KW-1185">Reference proteome</keyword>
<evidence type="ECO:0000313" key="2">
    <source>
        <dbReference type="EMBL" id="KAA8499171.1"/>
    </source>
</evidence>
<dbReference type="EMBL" id="VRMN01000001">
    <property type="protein sequence ID" value="KAA8499171.1"/>
    <property type="molecule type" value="Genomic_DNA"/>
</dbReference>
<reference evidence="3" key="1">
    <citation type="journal article" date="2019" name="Nat. Commun.">
        <title>Expansion of phycobilisome linker gene families in mesophilic red algae.</title>
        <authorList>
            <person name="Lee J."/>
            <person name="Kim D."/>
            <person name="Bhattacharya D."/>
            <person name="Yoon H.S."/>
        </authorList>
    </citation>
    <scope>NUCLEOTIDE SEQUENCE [LARGE SCALE GENOMIC DNA]</scope>
    <source>
        <strain evidence="3">CCMP 1328</strain>
    </source>
</reference>
<evidence type="ECO:0000313" key="3">
    <source>
        <dbReference type="Proteomes" id="UP000324585"/>
    </source>
</evidence>
<proteinExistence type="predicted"/>
<keyword evidence="1" id="KW-0732">Signal</keyword>
<accession>A0A5J4Z5N4</accession>
<organism evidence="2 3">
    <name type="scientific">Porphyridium purpureum</name>
    <name type="common">Red alga</name>
    <name type="synonym">Porphyridium cruentum</name>
    <dbReference type="NCBI Taxonomy" id="35688"/>
    <lineage>
        <taxon>Eukaryota</taxon>
        <taxon>Rhodophyta</taxon>
        <taxon>Bangiophyceae</taxon>
        <taxon>Porphyridiales</taxon>
        <taxon>Porphyridiaceae</taxon>
        <taxon>Porphyridium</taxon>
    </lineage>
</organism>
<name>A0A5J4Z5N4_PORPP</name>
<sequence length="358" mass="38063">MGRVRVAGIAWLVLLLGATAAVARAQLNPGVVYAAVTGPDAPLNLFAPNACAYDGVSRVYFVAWDADKLRQARLCYLNILDAPIPGEQAFEYVQDLQEVDISGAAFDQEAYAFVDIREGTASSGLLVLVIEFLNRATGRPDGRRVINQFRDVTGGGSPPAGPLPLVYLAGDQAIDCSGILYASSVGDGAIQGAKAFFSLTPDSTNNPSILDYNLIHRDFPPNAELTGFATADQLAFAVSGVLVSQDSGLGRFLLVDLATGANGELGTEGVDYVVFYDPVTEEALTFADLASTLVCNIGNRCIATEVESQCDAGEFFTQYLPDPDGTIPCAPVERLCRVPPACIEEAECVYYIRTNLPN</sequence>
<gene>
    <name evidence="2" type="ORF">FVE85_6756</name>
</gene>
<protein>
    <submittedName>
        <fullName evidence="2">Uncharacterized protein</fullName>
    </submittedName>
</protein>
<dbReference type="Proteomes" id="UP000324585">
    <property type="component" value="Unassembled WGS sequence"/>
</dbReference>
<evidence type="ECO:0000256" key="1">
    <source>
        <dbReference type="SAM" id="SignalP"/>
    </source>
</evidence>
<dbReference type="AlphaFoldDB" id="A0A5J4Z5N4"/>
<feature type="signal peptide" evidence="1">
    <location>
        <begin position="1"/>
        <end position="25"/>
    </location>
</feature>